<evidence type="ECO:0000256" key="1">
    <source>
        <dbReference type="ARBA" id="ARBA00005965"/>
    </source>
</evidence>
<dbReference type="GO" id="GO:0000045">
    <property type="term" value="P:autophagosome assembly"/>
    <property type="evidence" value="ECO:0007669"/>
    <property type="project" value="TreeGrafter"/>
</dbReference>
<dbReference type="FunFam" id="1.10.418.40:FF:000005">
    <property type="entry name" value="Autophagy protein Apg6, putative"/>
    <property type="match status" value="1"/>
</dbReference>
<dbReference type="InterPro" id="IPR038274">
    <property type="entry name" value="Atg6/Beclin_C_sf"/>
</dbReference>
<dbReference type="Proteomes" id="UP000799439">
    <property type="component" value="Unassembled WGS sequence"/>
</dbReference>
<evidence type="ECO:0000313" key="6">
    <source>
        <dbReference type="EMBL" id="KAF2155748.1"/>
    </source>
</evidence>
<evidence type="ECO:0000259" key="5">
    <source>
        <dbReference type="Pfam" id="PF17675"/>
    </source>
</evidence>
<reference evidence="6" key="1">
    <citation type="journal article" date="2020" name="Stud. Mycol.">
        <title>101 Dothideomycetes genomes: a test case for predicting lifestyles and emergence of pathogens.</title>
        <authorList>
            <person name="Haridas S."/>
            <person name="Albert R."/>
            <person name="Binder M."/>
            <person name="Bloem J."/>
            <person name="Labutti K."/>
            <person name="Salamov A."/>
            <person name="Andreopoulos B."/>
            <person name="Baker S."/>
            <person name="Barry K."/>
            <person name="Bills G."/>
            <person name="Bluhm B."/>
            <person name="Cannon C."/>
            <person name="Castanera R."/>
            <person name="Culley D."/>
            <person name="Daum C."/>
            <person name="Ezra D."/>
            <person name="Gonzalez J."/>
            <person name="Henrissat B."/>
            <person name="Kuo A."/>
            <person name="Liang C."/>
            <person name="Lipzen A."/>
            <person name="Lutzoni F."/>
            <person name="Magnuson J."/>
            <person name="Mondo S."/>
            <person name="Nolan M."/>
            <person name="Ohm R."/>
            <person name="Pangilinan J."/>
            <person name="Park H.-J."/>
            <person name="Ramirez L."/>
            <person name="Alfaro M."/>
            <person name="Sun H."/>
            <person name="Tritt A."/>
            <person name="Yoshinaga Y."/>
            <person name="Zwiers L.-H."/>
            <person name="Turgeon B."/>
            <person name="Goodwin S."/>
            <person name="Spatafora J."/>
            <person name="Crous P."/>
            <person name="Grigoriev I."/>
        </authorList>
    </citation>
    <scope>NUCLEOTIDE SEQUENCE</scope>
    <source>
        <strain evidence="6">CBS 260.36</strain>
    </source>
</reference>
<dbReference type="GO" id="GO:0030674">
    <property type="term" value="F:protein-macromolecule adaptor activity"/>
    <property type="evidence" value="ECO:0007669"/>
    <property type="project" value="TreeGrafter"/>
</dbReference>
<comment type="similarity">
    <text evidence="1">Belongs to the beclin family.</text>
</comment>
<dbReference type="Gene3D" id="1.10.418.40">
    <property type="entry name" value="Autophagy protein 6/Beclin 1"/>
    <property type="match status" value="1"/>
</dbReference>
<feature type="coiled-coil region" evidence="2">
    <location>
        <begin position="203"/>
        <end position="286"/>
    </location>
</feature>
<gene>
    <name evidence="6" type="ORF">K461DRAFT_221769</name>
</gene>
<dbReference type="GO" id="GO:0045324">
    <property type="term" value="P:late endosome to vacuole transport"/>
    <property type="evidence" value="ECO:0007669"/>
    <property type="project" value="TreeGrafter"/>
</dbReference>
<keyword evidence="2" id="KW-0175">Coiled coil</keyword>
<feature type="region of interest" description="Disordered" evidence="3">
    <location>
        <begin position="57"/>
        <end position="129"/>
    </location>
</feature>
<dbReference type="GO" id="GO:0034271">
    <property type="term" value="C:phosphatidylinositol 3-kinase complex, class III, type I"/>
    <property type="evidence" value="ECO:0007669"/>
    <property type="project" value="TreeGrafter"/>
</dbReference>
<dbReference type="Pfam" id="PF04111">
    <property type="entry name" value="APG6"/>
    <property type="match status" value="1"/>
</dbReference>
<dbReference type="Gene3D" id="6.10.250.3110">
    <property type="match status" value="1"/>
</dbReference>
<dbReference type="GO" id="GO:0000423">
    <property type="term" value="P:mitophagy"/>
    <property type="evidence" value="ECO:0007669"/>
    <property type="project" value="TreeGrafter"/>
</dbReference>
<dbReference type="OrthoDB" id="20368at2759"/>
<dbReference type="GO" id="GO:0034272">
    <property type="term" value="C:phosphatidylinositol 3-kinase complex, class III, type II"/>
    <property type="evidence" value="ECO:0007669"/>
    <property type="project" value="TreeGrafter"/>
</dbReference>
<feature type="domain" description="Atg6/beclin coiled-coil" evidence="5">
    <location>
        <begin position="152"/>
        <end position="280"/>
    </location>
</feature>
<dbReference type="PANTHER" id="PTHR12768">
    <property type="entry name" value="BECLIN 1"/>
    <property type="match status" value="1"/>
</dbReference>
<dbReference type="InterPro" id="IPR041691">
    <property type="entry name" value="Atg6/beclin_CC"/>
</dbReference>
<dbReference type="Pfam" id="PF17675">
    <property type="entry name" value="APG6_N"/>
    <property type="match status" value="1"/>
</dbReference>
<protein>
    <submittedName>
        <fullName evidence="6">APG6-domain-containing protein</fullName>
    </submittedName>
</protein>
<feature type="compositionally biased region" description="Low complexity" evidence="3">
    <location>
        <begin position="104"/>
        <end position="122"/>
    </location>
</feature>
<sequence length="493" mass="54700">MYCQKCRTPIRLDDSLDNLNPASFKILVDSAPQLSPQTPQSPKSTILRQRRELYQDASKDTAAPLHKRTIPAPNKSPSKLNPAMSFVMLSDSHIGPLSPDEPKSATSSLAPSPRPSSSAQESLTSTEPLSRQMEMNLRLFEILSARSDIDHPICSECTDLLLHGLQQRQVTVNREREAYMEFLKKAQESVPTEEEQRQTQDALVKAKSAEAAALKELEDLEAEKARVEEEIAALDRESVELESDEQAFWRERNAFDATLSKHISERNSLQNRLANDSKLLESLQRTNVYNDSFCIGHDGNFGTINGLRLGRLADHPVEWAEVNAAWGQALLLLTVVAEKLDFSFVGYRLLPVGSTSKIEKLEYPQNASQSSQSRNAKPKVTQFELFCTGDLPLGLGFLHRGFDNAMVCFLDCLKQLGDFVGRSSAVPGPGGVMGNLALPYPIDKDKVGGASIKLGAFGQEEQWTKACKYALTCCKYLLAHASHIDDHDARTRR</sequence>
<proteinExistence type="inferred from homology"/>
<dbReference type="InterPro" id="IPR040455">
    <property type="entry name" value="Atg6_BARA"/>
</dbReference>
<dbReference type="AlphaFoldDB" id="A0A9P4JB32"/>
<evidence type="ECO:0000259" key="4">
    <source>
        <dbReference type="Pfam" id="PF04111"/>
    </source>
</evidence>
<accession>A0A9P4JB32</accession>
<dbReference type="GO" id="GO:0043548">
    <property type="term" value="F:phosphatidylinositol 3-kinase binding"/>
    <property type="evidence" value="ECO:0007669"/>
    <property type="project" value="TreeGrafter"/>
</dbReference>
<organism evidence="6 7">
    <name type="scientific">Myriangium duriaei CBS 260.36</name>
    <dbReference type="NCBI Taxonomy" id="1168546"/>
    <lineage>
        <taxon>Eukaryota</taxon>
        <taxon>Fungi</taxon>
        <taxon>Dikarya</taxon>
        <taxon>Ascomycota</taxon>
        <taxon>Pezizomycotina</taxon>
        <taxon>Dothideomycetes</taxon>
        <taxon>Dothideomycetidae</taxon>
        <taxon>Myriangiales</taxon>
        <taxon>Myriangiaceae</taxon>
        <taxon>Myriangium</taxon>
    </lineage>
</organism>
<evidence type="ECO:0000256" key="3">
    <source>
        <dbReference type="SAM" id="MobiDB-lite"/>
    </source>
</evidence>
<dbReference type="EMBL" id="ML996082">
    <property type="protein sequence ID" value="KAF2155748.1"/>
    <property type="molecule type" value="Genomic_DNA"/>
</dbReference>
<dbReference type="GO" id="GO:0000407">
    <property type="term" value="C:phagophore assembly site"/>
    <property type="evidence" value="ECO:0007669"/>
    <property type="project" value="TreeGrafter"/>
</dbReference>
<dbReference type="GO" id="GO:0006995">
    <property type="term" value="P:cellular response to nitrogen starvation"/>
    <property type="evidence" value="ECO:0007669"/>
    <property type="project" value="TreeGrafter"/>
</dbReference>
<dbReference type="PANTHER" id="PTHR12768:SF4">
    <property type="entry name" value="BECLIN-1"/>
    <property type="match status" value="1"/>
</dbReference>
<keyword evidence="7" id="KW-1185">Reference proteome</keyword>
<evidence type="ECO:0000313" key="7">
    <source>
        <dbReference type="Proteomes" id="UP000799439"/>
    </source>
</evidence>
<comment type="caution">
    <text evidence="6">The sequence shown here is derived from an EMBL/GenBank/DDBJ whole genome shotgun (WGS) entry which is preliminary data.</text>
</comment>
<dbReference type="InterPro" id="IPR007243">
    <property type="entry name" value="Atg6/Beclin"/>
</dbReference>
<feature type="domain" description="Atg6 BARA" evidence="4">
    <location>
        <begin position="283"/>
        <end position="482"/>
    </location>
</feature>
<name>A0A9P4JB32_9PEZI</name>
<evidence type="ECO:0000256" key="2">
    <source>
        <dbReference type="SAM" id="Coils"/>
    </source>
</evidence>